<dbReference type="eggNOG" id="COG1788">
    <property type="taxonomic scope" value="Bacteria"/>
</dbReference>
<protein>
    <submittedName>
        <fullName evidence="2">3-oxoadipate CoA-transferase subunit A</fullName>
        <ecNumber evidence="2">2.8.3.12</ecNumber>
        <ecNumber evidence="2">2.8.3.6</ecNumber>
    </submittedName>
</protein>
<dbReference type="InterPro" id="IPR037171">
    <property type="entry name" value="NagB/RpiA_transferase-like"/>
</dbReference>
<comment type="similarity">
    <text evidence="1">Belongs to the 3-oxoacid CoA-transferase subunit B family.</text>
</comment>
<proteinExistence type="inferred from homology"/>
<dbReference type="SMART" id="SM00882">
    <property type="entry name" value="CoA_trans"/>
    <property type="match status" value="1"/>
</dbReference>
<gene>
    <name evidence="2" type="ORF">BLSMQ_0575</name>
</gene>
<keyword evidence="2" id="KW-0808">Transferase</keyword>
<dbReference type="PANTHER" id="PTHR43293:SF3">
    <property type="entry name" value="CHOLESTEROL RING-CLEAVING HYDROLASE IPDB SUBUNIT"/>
    <property type="match status" value="1"/>
</dbReference>
<dbReference type="KEGG" id="blin:BLSMQ_0575"/>
<dbReference type="RefSeq" id="WP_226824082.1">
    <property type="nucleotide sequence ID" value="NZ_BJME01000023.1"/>
</dbReference>
<evidence type="ECO:0000313" key="3">
    <source>
        <dbReference type="Proteomes" id="UP000094793"/>
    </source>
</evidence>
<evidence type="ECO:0000313" key="2">
    <source>
        <dbReference type="EMBL" id="AOP52289.1"/>
    </source>
</evidence>
<evidence type="ECO:0000256" key="1">
    <source>
        <dbReference type="ARBA" id="ARBA00007047"/>
    </source>
</evidence>
<dbReference type="GeneID" id="60904926"/>
<dbReference type="GO" id="GO:0047569">
    <property type="term" value="F:3-oxoadipate CoA-transferase activity"/>
    <property type="evidence" value="ECO:0007669"/>
    <property type="project" value="UniProtKB-EC"/>
</dbReference>
<dbReference type="PATRIC" id="fig|1703.10.peg.595"/>
<dbReference type="Pfam" id="PF01144">
    <property type="entry name" value="CoA_trans"/>
    <property type="match status" value="1"/>
</dbReference>
<dbReference type="GO" id="GO:0018730">
    <property type="term" value="F:glutaconate CoA-transferase activity"/>
    <property type="evidence" value="ECO:0007669"/>
    <property type="project" value="UniProtKB-EC"/>
</dbReference>
<dbReference type="EC" id="2.8.3.12" evidence="2"/>
<dbReference type="SUPFAM" id="SSF100950">
    <property type="entry name" value="NagB/RpiA/CoA transferase-like"/>
    <property type="match status" value="1"/>
</dbReference>
<sequence length="310" mass="33830">MLKEDAMDKTTSLSEAISTHLNDGDTVALEGFGHLVPVAAAHEIIRQKFSNLTLARMSCDVIVDQLLGANCLTGLIAAFVANSSAGSLYELRRRIEHSDPEPLWFDEYSHGGMVARYQAGASKLPFQPIASYRGSDLAQKNPRIRPVEDPFGGPPIYVVPALNPDLTVIHAQRADSAGNVQAWGMLGIQTEAAFAGRRLIVTVEEIVDESIIRSDPNRTIVPSHVVDAVVEVPRGAHPHAVQGCYDRDDAFSRDWSALARDAEAVKQWLQTNIHATADHEEFLALLGADHFDKLGIRDAYSTPVNYGGRE</sequence>
<accession>A0A1D7VZL6</accession>
<dbReference type="Gene3D" id="3.40.1080.10">
    <property type="entry name" value="Glutaconate Coenzyme A-transferase"/>
    <property type="match status" value="1"/>
</dbReference>
<name>A0A1D7VZL6_BREAU</name>
<dbReference type="EC" id="2.8.3.6" evidence="2"/>
<dbReference type="PANTHER" id="PTHR43293">
    <property type="entry name" value="ACETATE COA-TRANSFERASE YDIF"/>
    <property type="match status" value="1"/>
</dbReference>
<dbReference type="EMBL" id="CP017150">
    <property type="protein sequence ID" value="AOP52289.1"/>
    <property type="molecule type" value="Genomic_DNA"/>
</dbReference>
<dbReference type="Gene3D" id="3.30.30.40">
    <property type="match status" value="1"/>
</dbReference>
<organism evidence="2 3">
    <name type="scientific">Brevibacterium aurantiacum</name>
    <dbReference type="NCBI Taxonomy" id="273384"/>
    <lineage>
        <taxon>Bacteria</taxon>
        <taxon>Bacillati</taxon>
        <taxon>Actinomycetota</taxon>
        <taxon>Actinomycetes</taxon>
        <taxon>Micrococcales</taxon>
        <taxon>Brevibacteriaceae</taxon>
        <taxon>Brevibacterium</taxon>
    </lineage>
</organism>
<dbReference type="InterPro" id="IPR004165">
    <property type="entry name" value="CoA_trans_fam_I"/>
</dbReference>
<reference evidence="3" key="1">
    <citation type="submission" date="2016-09" db="EMBL/GenBank/DDBJ databases">
        <title>Complete Genome Sequence of Brevibacterium linens SMQ-1335.</title>
        <authorList>
            <person name="de Melo A.G."/>
            <person name="Labrie S.J."/>
            <person name="Dumaresq J."/>
            <person name="Roberts R.J."/>
            <person name="Tremblay D.M."/>
            <person name="Moineau S."/>
        </authorList>
    </citation>
    <scope>NUCLEOTIDE SEQUENCE [LARGE SCALE GENOMIC DNA]</scope>
    <source>
        <strain evidence="3">SMQ-1335</strain>
    </source>
</reference>
<dbReference type="Proteomes" id="UP000094793">
    <property type="component" value="Chromosome"/>
</dbReference>
<dbReference type="AlphaFoldDB" id="A0A1D7VZL6"/>